<comment type="caution">
    <text evidence="2">The sequence shown here is derived from an EMBL/GenBank/DDBJ whole genome shotgun (WGS) entry which is preliminary data.</text>
</comment>
<evidence type="ECO:0000313" key="3">
    <source>
        <dbReference type="Proteomes" id="UP000784294"/>
    </source>
</evidence>
<gene>
    <name evidence="2" type="ORF">PXEA_LOCUS9289</name>
</gene>
<proteinExistence type="predicted"/>
<keyword evidence="3" id="KW-1185">Reference proteome</keyword>
<name>A0A3S5CKH4_9PLAT</name>
<dbReference type="AlphaFoldDB" id="A0A3S5CKH4"/>
<dbReference type="OrthoDB" id="10252328at2759"/>
<dbReference type="EMBL" id="CAAALY010026176">
    <property type="protein sequence ID" value="VEL15849.1"/>
    <property type="molecule type" value="Genomic_DNA"/>
</dbReference>
<accession>A0A3S5CKH4</accession>
<evidence type="ECO:0000313" key="2">
    <source>
        <dbReference type="EMBL" id="VEL15849.1"/>
    </source>
</evidence>
<reference evidence="2" key="1">
    <citation type="submission" date="2018-11" db="EMBL/GenBank/DDBJ databases">
        <authorList>
            <consortium name="Pathogen Informatics"/>
        </authorList>
    </citation>
    <scope>NUCLEOTIDE SEQUENCE</scope>
</reference>
<feature type="compositionally biased region" description="Polar residues" evidence="1">
    <location>
        <begin position="22"/>
        <end position="37"/>
    </location>
</feature>
<sequence>MPQLTEIPLIVKGAIGSCCSPSNSYPHSENSIGTVSPPSDPVGSRSTSSLAAAGSESQSVVWRISASPLHEQLIRLYTLAYMPSGFWTRLMIRLLTDTTLETLAR</sequence>
<evidence type="ECO:0000256" key="1">
    <source>
        <dbReference type="SAM" id="MobiDB-lite"/>
    </source>
</evidence>
<organism evidence="2 3">
    <name type="scientific">Protopolystoma xenopodis</name>
    <dbReference type="NCBI Taxonomy" id="117903"/>
    <lineage>
        <taxon>Eukaryota</taxon>
        <taxon>Metazoa</taxon>
        <taxon>Spiralia</taxon>
        <taxon>Lophotrochozoa</taxon>
        <taxon>Platyhelminthes</taxon>
        <taxon>Monogenea</taxon>
        <taxon>Polyopisthocotylea</taxon>
        <taxon>Polystomatidea</taxon>
        <taxon>Polystomatidae</taxon>
        <taxon>Protopolystoma</taxon>
    </lineage>
</organism>
<dbReference type="Proteomes" id="UP000784294">
    <property type="component" value="Unassembled WGS sequence"/>
</dbReference>
<feature type="compositionally biased region" description="Polar residues" evidence="1">
    <location>
        <begin position="44"/>
        <end position="56"/>
    </location>
</feature>
<protein>
    <submittedName>
        <fullName evidence="2">Uncharacterized protein</fullName>
    </submittedName>
</protein>
<feature type="region of interest" description="Disordered" evidence="1">
    <location>
        <begin position="22"/>
        <end position="56"/>
    </location>
</feature>